<feature type="domain" description="RING-type" evidence="6">
    <location>
        <begin position="8"/>
        <end position="50"/>
    </location>
</feature>
<dbReference type="PROSITE" id="PS00518">
    <property type="entry name" value="ZF_RING_1"/>
    <property type="match status" value="1"/>
</dbReference>
<dbReference type="SUPFAM" id="SSF57850">
    <property type="entry name" value="RING/U-box"/>
    <property type="match status" value="1"/>
</dbReference>
<name>A0A1R2BTH7_9CILI</name>
<evidence type="ECO:0000259" key="6">
    <source>
        <dbReference type="PROSITE" id="PS50089"/>
    </source>
</evidence>
<dbReference type="GO" id="GO:0008270">
    <property type="term" value="F:zinc ion binding"/>
    <property type="evidence" value="ECO:0007669"/>
    <property type="project" value="UniProtKB-KW"/>
</dbReference>
<evidence type="ECO:0000256" key="1">
    <source>
        <dbReference type="ARBA" id="ARBA00022723"/>
    </source>
</evidence>
<dbReference type="InterPro" id="IPR001841">
    <property type="entry name" value="Znf_RING"/>
</dbReference>
<dbReference type="Gene3D" id="3.30.40.10">
    <property type="entry name" value="Zinc/RING finger domain, C3HC4 (zinc finger)"/>
    <property type="match status" value="1"/>
</dbReference>
<sequence>MEKTNLFCSLCNTPYSQNRKPCTFPCNHTFCLTCLSSQKVGYSVKCPTDNTSYSFTHLKADLNLLKILEDSIESSKIPQKIFDINHGKSYSVENLISGGIEKSKTDEPQKINFFSSEIQTEAISQTKSVISKSHIPVFPIQENIRKNSQVPINFPPPPLIVPNKSIQVNVFKELNEPQLSYECTHEEILKVIQDQKLFFMNKYETEKAKLEDEYAEMLSKAVREKEDMLRKDGELKMNLRSLNYEMQAQRIQEEKEKEIRIFRESLKEKFMIEEEKLKEQLKNELTANLMKLEEEKLIEINKIREDERFESERKISLAKAEMKVKEKIRCGKLKVEGANNKEIWQRDKNRVYWAFSRDEKYYSEYFPKFSNRIESAFFSGQKSVELYCKGTVNFLEWCETSVTGEKLKIKRVNALEGPGRWSFFKDSHWVDFFEEDQFTIENAWLSKGINCVISSGIYCDLISLQAKIGGKNRPMLRLTTI</sequence>
<evidence type="ECO:0000256" key="4">
    <source>
        <dbReference type="PROSITE-ProRule" id="PRU00175"/>
    </source>
</evidence>
<keyword evidence="8" id="KW-1185">Reference proteome</keyword>
<dbReference type="InterPro" id="IPR013083">
    <property type="entry name" value="Znf_RING/FYVE/PHD"/>
</dbReference>
<accession>A0A1R2BTH7</accession>
<keyword evidence="3" id="KW-0862">Zinc</keyword>
<evidence type="ECO:0000256" key="2">
    <source>
        <dbReference type="ARBA" id="ARBA00022771"/>
    </source>
</evidence>
<dbReference type="SUPFAM" id="SSF117839">
    <property type="entry name" value="WWE domain"/>
    <property type="match status" value="1"/>
</dbReference>
<dbReference type="PANTHER" id="PTHR47156">
    <property type="entry name" value="PROTEIN CBG20824"/>
    <property type="match status" value="1"/>
</dbReference>
<keyword evidence="1" id="KW-0479">Metal-binding</keyword>
<dbReference type="InterPro" id="IPR017907">
    <property type="entry name" value="Znf_RING_CS"/>
</dbReference>
<gene>
    <name evidence="7" type="ORF">SteCoe_19969</name>
</gene>
<reference evidence="7 8" key="1">
    <citation type="submission" date="2016-11" db="EMBL/GenBank/DDBJ databases">
        <title>The macronuclear genome of Stentor coeruleus: a giant cell with tiny introns.</title>
        <authorList>
            <person name="Slabodnick M."/>
            <person name="Ruby J.G."/>
            <person name="Reiff S.B."/>
            <person name="Swart E.C."/>
            <person name="Gosai S."/>
            <person name="Prabakaran S."/>
            <person name="Witkowska E."/>
            <person name="Larue G.E."/>
            <person name="Fisher S."/>
            <person name="Freeman R.M."/>
            <person name="Gunawardena J."/>
            <person name="Chu W."/>
            <person name="Stover N.A."/>
            <person name="Gregory B.D."/>
            <person name="Nowacki M."/>
            <person name="Derisi J."/>
            <person name="Roy S.W."/>
            <person name="Marshall W.F."/>
            <person name="Sood P."/>
        </authorList>
    </citation>
    <scope>NUCLEOTIDE SEQUENCE [LARGE SCALE GENOMIC DNA]</scope>
    <source>
        <strain evidence="7">WM001</strain>
    </source>
</reference>
<organism evidence="7 8">
    <name type="scientific">Stentor coeruleus</name>
    <dbReference type="NCBI Taxonomy" id="5963"/>
    <lineage>
        <taxon>Eukaryota</taxon>
        <taxon>Sar</taxon>
        <taxon>Alveolata</taxon>
        <taxon>Ciliophora</taxon>
        <taxon>Postciliodesmatophora</taxon>
        <taxon>Heterotrichea</taxon>
        <taxon>Heterotrichida</taxon>
        <taxon>Stentoridae</taxon>
        <taxon>Stentor</taxon>
    </lineage>
</organism>
<dbReference type="InterPro" id="IPR037197">
    <property type="entry name" value="WWE_dom_sf"/>
</dbReference>
<evidence type="ECO:0000256" key="3">
    <source>
        <dbReference type="ARBA" id="ARBA00022833"/>
    </source>
</evidence>
<dbReference type="Proteomes" id="UP000187209">
    <property type="component" value="Unassembled WGS sequence"/>
</dbReference>
<dbReference type="PANTHER" id="PTHR47156:SF10">
    <property type="entry name" value="E3 UBIQUITIN-PROTEIN LIGASE TRIM-21-RELATED"/>
    <property type="match status" value="1"/>
</dbReference>
<proteinExistence type="predicted"/>
<dbReference type="PROSITE" id="PS50089">
    <property type="entry name" value="ZF_RING_2"/>
    <property type="match status" value="1"/>
</dbReference>
<feature type="coiled-coil region" evidence="5">
    <location>
        <begin position="200"/>
        <end position="227"/>
    </location>
</feature>
<evidence type="ECO:0000313" key="7">
    <source>
        <dbReference type="EMBL" id="OMJ79885.1"/>
    </source>
</evidence>
<dbReference type="EMBL" id="MPUH01000449">
    <property type="protein sequence ID" value="OMJ79885.1"/>
    <property type="molecule type" value="Genomic_DNA"/>
</dbReference>
<feature type="coiled-coil region" evidence="5">
    <location>
        <begin position="263"/>
        <end position="302"/>
    </location>
</feature>
<dbReference type="InterPro" id="IPR052667">
    <property type="entry name" value="E3_ubiquitin-ligase_RING"/>
</dbReference>
<dbReference type="OrthoDB" id="326671at2759"/>
<dbReference type="SMART" id="SM00184">
    <property type="entry name" value="RING"/>
    <property type="match status" value="1"/>
</dbReference>
<comment type="caution">
    <text evidence="7">The sequence shown here is derived from an EMBL/GenBank/DDBJ whole genome shotgun (WGS) entry which is preliminary data.</text>
</comment>
<keyword evidence="2 4" id="KW-0863">Zinc-finger</keyword>
<evidence type="ECO:0000313" key="8">
    <source>
        <dbReference type="Proteomes" id="UP000187209"/>
    </source>
</evidence>
<protein>
    <recommendedName>
        <fullName evidence="6">RING-type domain-containing protein</fullName>
    </recommendedName>
</protein>
<dbReference type="AlphaFoldDB" id="A0A1R2BTH7"/>
<evidence type="ECO:0000256" key="5">
    <source>
        <dbReference type="SAM" id="Coils"/>
    </source>
</evidence>
<keyword evidence="5" id="KW-0175">Coiled coil</keyword>